<organism evidence="1 2">
    <name type="scientific">Odoribacter splanchnicus</name>
    <dbReference type="NCBI Taxonomy" id="28118"/>
    <lineage>
        <taxon>Bacteria</taxon>
        <taxon>Pseudomonadati</taxon>
        <taxon>Bacteroidota</taxon>
        <taxon>Bacteroidia</taxon>
        <taxon>Bacteroidales</taxon>
        <taxon>Odoribacteraceae</taxon>
        <taxon>Odoribacter</taxon>
    </lineage>
</organism>
<comment type="caution">
    <text evidence="1">The sequence shown here is derived from an EMBL/GenBank/DDBJ whole genome shotgun (WGS) entry which is preliminary data.</text>
</comment>
<protein>
    <recommendedName>
        <fullName evidence="3">TonB-dependent receptor</fullName>
    </recommendedName>
</protein>
<dbReference type="RefSeq" id="WP_217773958.1">
    <property type="nucleotide sequence ID" value="NZ_JAHONW010000009.1"/>
</dbReference>
<dbReference type="Proteomes" id="UP001199750">
    <property type="component" value="Unassembled WGS sequence"/>
</dbReference>
<evidence type="ECO:0000313" key="2">
    <source>
        <dbReference type="Proteomes" id="UP001199750"/>
    </source>
</evidence>
<proteinExistence type="predicted"/>
<name>A0AAW5C8A1_9BACT</name>
<accession>A0AAW5C8A1</accession>
<dbReference type="AlphaFoldDB" id="A0AAW5C8A1"/>
<gene>
    <name evidence="1" type="ORF">L0P03_15315</name>
</gene>
<dbReference type="EMBL" id="JAKNDN010000032">
    <property type="protein sequence ID" value="MCG4961207.1"/>
    <property type="molecule type" value="Genomic_DNA"/>
</dbReference>
<reference evidence="1" key="1">
    <citation type="submission" date="2022-01" db="EMBL/GenBank/DDBJ databases">
        <title>Collection of gut derived symbiotic bacterial strains cultured from healthy donors.</title>
        <authorList>
            <person name="Lin H."/>
            <person name="Kohout C."/>
            <person name="Waligurski E."/>
            <person name="Pamer E.G."/>
        </authorList>
    </citation>
    <scope>NUCLEOTIDE SEQUENCE</scope>
    <source>
        <strain evidence="1">DFI.1.149</strain>
    </source>
</reference>
<evidence type="ECO:0000313" key="1">
    <source>
        <dbReference type="EMBL" id="MCG4961207.1"/>
    </source>
</evidence>
<sequence>MPTGGLCTVVGRPPGDQVFFKAIDGNIYKTDTKESSRFVMDDNEFYFSTVNLSYRLEGKKYNWMKRAGISSATLGLYMEDICRFSTVKMERGIDYPFSRSVSMSLNVIF</sequence>
<evidence type="ECO:0008006" key="3">
    <source>
        <dbReference type="Google" id="ProtNLM"/>
    </source>
</evidence>